<dbReference type="CDD" id="cd09909">
    <property type="entry name" value="HIV-1-like_HR1-HR2"/>
    <property type="match status" value="1"/>
</dbReference>
<feature type="region of interest" description="Fusion peptide" evidence="33">
    <location>
        <begin position="510"/>
        <end position="530"/>
    </location>
</feature>
<keyword evidence="18 33" id="KW-0946">Virion</keyword>
<feature type="chain" id="PRO_5023266870" description="Transmembrane protein gp41" evidence="33">
    <location>
        <begin position="510"/>
        <end position="854"/>
    </location>
</feature>
<name>A0A160I446_HV1</name>
<evidence type="ECO:0000256" key="33">
    <source>
        <dbReference type="HAMAP-Rule" id="MF_04083"/>
    </source>
</evidence>
<comment type="PTM">
    <text evidence="33">Specific enzymatic cleavages in vivo yield mature proteins. Envelope glycoproteins are synthesized as a inactive precursor that is heavily N-glycosylated and processed likely by host cell furin in the Golgi to yield the mature SU and TM proteins. The cleavage site between SU and TM requires the minimal sequence [KR]-X-[KR]-R. About 2 of the 9 disulfide bonds of gp41 are reduced by P4HB/PDI, following binding to CD4 receptor.</text>
</comment>
<keyword evidence="8 33" id="KW-1170">Fusion of virus membrane with host endosomal membrane</keyword>
<keyword evidence="25 33" id="KW-0472">Membrane</keyword>
<dbReference type="GO" id="GO:0016020">
    <property type="term" value="C:membrane"/>
    <property type="evidence" value="ECO:0007669"/>
    <property type="project" value="UniProtKB-UniRule"/>
</dbReference>
<dbReference type="FunFam" id="2.170.40.20:FF:000001">
    <property type="entry name" value="Envelope glycoprotein gp160"/>
    <property type="match status" value="1"/>
</dbReference>
<dbReference type="GO" id="GO:0019031">
    <property type="term" value="C:viral envelope"/>
    <property type="evidence" value="ECO:0007669"/>
    <property type="project" value="UniProtKB-KW"/>
</dbReference>
<dbReference type="EMBL" id="KX027798">
    <property type="protein sequence ID" value="ANC60543.1"/>
    <property type="molecule type" value="Genomic_RNA"/>
</dbReference>
<dbReference type="FunFam" id="2.170.40.20:FF:000003">
    <property type="entry name" value="Envelope glycoprotein gp160"/>
    <property type="match status" value="1"/>
</dbReference>
<comment type="PTM">
    <text evidence="33">Highly glycosylated by host. The high number of glycan on the protein is reffered to as 'glycan shield' because it contributes to hide protein sequence from adaptive immune system.</text>
</comment>
<evidence type="ECO:0000256" key="10">
    <source>
        <dbReference type="ARBA" id="ARBA00022570"/>
    </source>
</evidence>
<organismHost>
    <name type="scientific">Homo sapiens</name>
    <name type="common">Human</name>
    <dbReference type="NCBI Taxonomy" id="9606"/>
</organismHost>
<evidence type="ECO:0000256" key="13">
    <source>
        <dbReference type="ARBA" id="ARBA00022685"/>
    </source>
</evidence>
<keyword evidence="28 33" id="KW-0325">Glycoprotein</keyword>
<accession>A0A160I446</accession>
<comment type="subcellular location">
    <molecule>Surface protein gp120</molecule>
    <subcellularLocation>
        <location evidence="33">Virion membrane</location>
        <topology evidence="33">Peripheral membrane protein</topology>
    </subcellularLocation>
    <subcellularLocation>
        <location evidence="33">Host cell membrane</location>
        <topology evidence="33">Peripheral membrane protein</topology>
    </subcellularLocation>
    <subcellularLocation>
        <location evidence="33">Host endosome membrane</location>
        <topology evidence="33">Single-pass type I membrane protein</topology>
    </subcellularLocation>
    <text evidence="33">The surface protein is not anchored to the viral envelope, but associates with the extravirion surface through its binding to TM. It is probably concentrated at the site of budding and incorporated into the virions possibly by contacts between the cytoplasmic tail of Env and the N-terminus of Gag.</text>
</comment>
<keyword evidence="17 33" id="KW-1161">Viral attachment to host cell</keyword>
<evidence type="ECO:0000256" key="12">
    <source>
        <dbReference type="ARBA" id="ARBA00022595"/>
    </source>
</evidence>
<comment type="domain">
    <text evidence="33">The membrane proximal external region (MPER) present in gp41 is a tryptophan-rich region recognized by the antibodies 2F5, Z13, and 4E10. MPER seems to play a role in fusion.</text>
</comment>
<feature type="region of interest" description="V2" evidence="33">
    <location>
        <begin position="160"/>
        <end position="199"/>
    </location>
</feature>
<evidence type="ECO:0000256" key="31">
    <source>
        <dbReference type="ARBA" id="ARBA00023296"/>
    </source>
</evidence>
<dbReference type="GO" id="GO:0005198">
    <property type="term" value="F:structural molecule activity"/>
    <property type="evidence" value="ECO:0007669"/>
    <property type="project" value="UniProtKB-UniRule"/>
</dbReference>
<keyword evidence="14 33" id="KW-0812">Transmembrane</keyword>
<keyword evidence="22 33" id="KW-1133">Transmembrane helix</keyword>
<comment type="caution">
    <text evidence="33 34">Lacks conserved residue(s) required for the propagation of feature annotation.</text>
</comment>
<gene>
    <name evidence="33 38" type="primary">env</name>
</gene>
<dbReference type="InterPro" id="IPR000328">
    <property type="entry name" value="GP41-like"/>
</dbReference>
<keyword evidence="27 33" id="KW-1015">Disulfide bond</keyword>
<keyword evidence="9 33" id="KW-1032">Host cell membrane</keyword>
<evidence type="ECO:0000256" key="28">
    <source>
        <dbReference type="ARBA" id="ARBA00023180"/>
    </source>
</evidence>
<comment type="function">
    <text evidence="33">Surface protein gp120: Attaches the virus to the host lymphoid cell by binding to the primary receptor CD4. This interaction induces a structural rearrangement creating a high affinity binding site for a chemokine coreceptor like CXCR4 and/or CCR5. Acts as a ligand for CD209/DC-SIGN and CLEC4M/DC-SIGNR, which are respectively found on dendritic cells (DCs), and on endothelial cells of liver sinusoids and lymph node sinuses. These interactions allow capture of viral particles at mucosal surfaces by these cells and subsequent transmission to permissive cells. HIV subverts the migration properties of dendritic cells to gain access to CD4+ T-cells in lymph nodes. Virus transmission to permissive T-cells occurs either in trans (without DCs infection, through viral capture and transmission), or in cis (following DCs productive infection, through the usual CD4-gp120 interaction), thereby inducing a robust infection. In trans infection, bound virions remain infectious over days and it is proposed that they are not degraded, but protected in non-lysosomal acidic organelles within the DCs close to the cell membrane thus contributing to the viral infectious potential during DCs' migration from the periphery to the lymphoid tissues. On arrival at lymphoid tissues, intact virions recycle back to DCs' cell surface allowing virus transmission to CD4+ T-cells.</text>
</comment>
<dbReference type="GO" id="GO:1903911">
    <property type="term" value="P:positive regulation of receptor clustering"/>
    <property type="evidence" value="ECO:0007669"/>
    <property type="project" value="UniProtKB-UniRule"/>
</dbReference>
<comment type="PTM">
    <text evidence="33">Palmitoylation of the transmembrane protein and of Env polyprotein (prior to its proteolytic cleavage) is essential for their association with host cell membrane lipid rafts. Palmitoylation is therefore required for envelope trafficking to classical lipid rafts, but not for viral replication.</text>
</comment>
<dbReference type="FunFam" id="1.10.287.210:FF:000001">
    <property type="entry name" value="Envelope glycoprotein gp160"/>
    <property type="match status" value="1"/>
</dbReference>
<dbReference type="GO" id="GO:0020002">
    <property type="term" value="C:host cell plasma membrane"/>
    <property type="evidence" value="ECO:0007669"/>
    <property type="project" value="UniProtKB-SubCell"/>
</dbReference>
<keyword evidence="13 33" id="KW-0165">Cleavage on pair of basic residues</keyword>
<dbReference type="GO" id="GO:0075512">
    <property type="term" value="P:clathrin-dependent endocytosis of virus by host cell"/>
    <property type="evidence" value="ECO:0007669"/>
    <property type="project" value="UniProtKB-UniRule"/>
</dbReference>
<feature type="region of interest" description="CD4-binding loop" evidence="33">
    <location>
        <begin position="365"/>
        <end position="375"/>
    </location>
</feature>
<comment type="function">
    <text evidence="33">Transmembrane protein gp41: Acts as a class I viral fusion protein. Under the current model, the protein has at least 3 conformational states: pre-fusion native state, pre-hairpin intermediate state, and post-fusion hairpin state. During fusion of viral and target intracellular membranes, the coiled coil regions (heptad repeats) assume a trimer-of-hairpins structure, positioning the fusion peptide in close proximity to the C-terminal region of the ectodomain. The formation of this structure appears to drive apposition and subsequent fusion of viral and target cell membranes. Complete fusion occurs in host cell endosomes and is dynamin-dependent, however some lipid transfer might occur at the plasma membrane. The virus undergoes clathrin-dependent internalization long before endosomal fusion, thus minimizing the surface exposure of conserved viral epitopes during fusion and reducing the efficacy of inhibitors targeting these epitopes. Membranes fusion leads to delivery of the nucleocapsid into the cytoplasm.</text>
</comment>
<evidence type="ECO:0000256" key="2">
    <source>
        <dbReference type="ARBA" id="ARBA00004433"/>
    </source>
</evidence>
<evidence type="ECO:0000256" key="32">
    <source>
        <dbReference type="ARBA" id="ARBA00062028"/>
    </source>
</evidence>
<keyword evidence="10 33" id="KW-1165">Clathrin-mediated endocytosis of virus by host</keyword>
<dbReference type="GO" id="GO:0019082">
    <property type="term" value="P:viral protein processing"/>
    <property type="evidence" value="ECO:0007669"/>
    <property type="project" value="UniProtKB-UniRule"/>
</dbReference>
<evidence type="ECO:0000256" key="29">
    <source>
        <dbReference type="ARBA" id="ARBA00023280"/>
    </source>
</evidence>
<feature type="coiled-coil region" evidence="33">
    <location>
        <begin position="631"/>
        <end position="665"/>
    </location>
</feature>
<dbReference type="GO" id="GO:0019064">
    <property type="term" value="P:fusion of virus membrane with host plasma membrane"/>
    <property type="evidence" value="ECO:0007669"/>
    <property type="project" value="UniProtKB-UniRule"/>
</dbReference>
<dbReference type="GO" id="GO:0055036">
    <property type="term" value="C:virion membrane"/>
    <property type="evidence" value="ECO:0007669"/>
    <property type="project" value="UniProtKB-SubCell"/>
</dbReference>
<comment type="subcellular location">
    <molecule>Transmembrane protein gp41</molecule>
    <subcellularLocation>
        <location evidence="33">Virion membrane</location>
        <topology evidence="33">Single-pass type I membrane protein</topology>
    </subcellularLocation>
    <subcellularLocation>
        <location evidence="33">Host cell membrane</location>
        <topology evidence="33">Single-pass type I membrane protein</topology>
    </subcellularLocation>
    <subcellularLocation>
        <location evidence="33">Host endosome membrane</location>
        <topology evidence="33">Single-pass type I membrane protein</topology>
    </subcellularLocation>
    <text evidence="33">It is probably concentrated at the site of budding and incorporated into the virions possibly by contacts between the cytoplasmic tail of Env and the N-terminus of Gag.</text>
</comment>
<feature type="disulfide bond" evidence="33">
    <location>
        <begin position="596"/>
        <end position="602"/>
    </location>
</feature>
<evidence type="ECO:0000256" key="6">
    <source>
        <dbReference type="ARBA" id="ARBA00004650"/>
    </source>
</evidence>
<dbReference type="GO" id="GO:0039654">
    <property type="term" value="P:fusion of virus membrane with host endosome membrane"/>
    <property type="evidence" value="ECO:0007669"/>
    <property type="project" value="UniProtKB-UniRule"/>
</dbReference>
<dbReference type="InterPro" id="IPR036377">
    <property type="entry name" value="Gp120_core_sf"/>
</dbReference>
<feature type="site" description="Cleavage; by host furin" evidence="33">
    <location>
        <begin position="509"/>
        <end position="510"/>
    </location>
</feature>
<feature type="topological domain" description="Cytoplasmic" evidence="33">
    <location>
        <begin position="704"/>
        <end position="854"/>
    </location>
</feature>
<dbReference type="SUPFAM" id="SSF56502">
    <property type="entry name" value="gp120 core"/>
    <property type="match status" value="2"/>
</dbReference>
<feature type="chain" id="PRO_5023266869" description="Envelope glycoprotein gp160" evidence="33">
    <location>
        <begin position="38"/>
        <end position="854"/>
    </location>
</feature>
<dbReference type="InterPro" id="IPR037527">
    <property type="entry name" value="Gp160"/>
</dbReference>
<evidence type="ECO:0000259" key="37">
    <source>
        <dbReference type="Pfam" id="PF00517"/>
    </source>
</evidence>
<evidence type="ECO:0000256" key="35">
    <source>
        <dbReference type="SAM" id="MobiDB-lite"/>
    </source>
</evidence>
<dbReference type="FunFam" id="1.20.5.490:FF:000001">
    <property type="entry name" value="Envelope glycoprotein gp160"/>
    <property type="match status" value="1"/>
</dbReference>
<evidence type="ECO:0000256" key="20">
    <source>
        <dbReference type="ARBA" id="ARBA00022879"/>
    </source>
</evidence>
<comment type="similarity">
    <text evidence="33">Belongs to the HIV-1 env protein family.</text>
</comment>
<keyword evidence="12 33" id="KW-1162">Viral penetration into host cytoplasm</keyword>
<dbReference type="Pfam" id="PF00516">
    <property type="entry name" value="GP120"/>
    <property type="match status" value="2"/>
</dbReference>
<dbReference type="GO" id="GO:0052031">
    <property type="term" value="P:symbiont-mediated perturbation of host defense response"/>
    <property type="evidence" value="ECO:0007669"/>
    <property type="project" value="UniProtKB-UniRule"/>
</dbReference>
<dbReference type="Gene3D" id="1.10.287.210">
    <property type="match status" value="1"/>
</dbReference>
<keyword evidence="21 33" id="KW-1164">Virus endocytosis by host</keyword>
<reference evidence="38" key="1">
    <citation type="journal article" date="2016" name="Science">
        <title>HIV-1 therapy with monoclonal antibody 3BNC117 elicits host immune responses against HIV-1.</title>
        <authorList>
            <person name="Schoofs T."/>
            <person name="Klein F."/>
            <person name="Braunschweig M."/>
            <person name="Kreider E.F."/>
            <person name="Feldmann A."/>
            <person name="Nogueira L."/>
            <person name="Oliveira T."/>
            <person name="Lorenzi J.C.C."/>
            <person name="Parrish E.H."/>
            <person name="Learn G.H."/>
            <person name="West A.P.Jr."/>
            <person name="Bjorkman P.J."/>
            <person name="Schlesinger S.J."/>
            <person name="Seaman M.S."/>
            <person name="Czartoski J."/>
            <person name="McElrath M.J."/>
            <person name="Pfeifer N."/>
            <person name="Hahn B.H."/>
            <person name="Caskey M."/>
            <person name="Nussenzweig M.C."/>
        </authorList>
    </citation>
    <scope>NUCLEOTIDE SEQUENCE</scope>
    <source>
        <strain evidence="38">2A1-W24-0408TIT.D1_S3</strain>
    </source>
</reference>
<keyword evidence="19 33" id="KW-1043">Host membrane</keyword>
<feature type="transmembrane region" description="Helical" evidence="34">
    <location>
        <begin position="676"/>
        <end position="703"/>
    </location>
</feature>
<evidence type="ECO:0000256" key="23">
    <source>
        <dbReference type="ARBA" id="ARBA00023046"/>
    </source>
</evidence>
<evidence type="ECO:0000256" key="27">
    <source>
        <dbReference type="ARBA" id="ARBA00023157"/>
    </source>
</evidence>
<keyword evidence="30 33" id="KW-0449">Lipoprotein</keyword>
<feature type="lipid moiety-binding region" description="S-palmitoyl cysteine; by host" evidence="33">
    <location>
        <position position="762"/>
    </location>
</feature>
<keyword evidence="16 33" id="KW-0732">Signal</keyword>
<keyword evidence="15 33" id="KW-0053">Apoptosis</keyword>
<feature type="transmembrane region" description="Helical" evidence="34">
    <location>
        <begin position="12"/>
        <end position="32"/>
    </location>
</feature>
<evidence type="ECO:0000256" key="15">
    <source>
        <dbReference type="ARBA" id="ARBA00022703"/>
    </source>
</evidence>
<feature type="region of interest" description="MPER; binding to GalCer" evidence="33">
    <location>
        <begin position="660"/>
        <end position="681"/>
    </location>
</feature>
<feature type="region of interest" description="Disordered" evidence="35">
    <location>
        <begin position="717"/>
        <end position="743"/>
    </location>
</feature>
<protein>
    <recommendedName>
        <fullName evidence="33">Envelope glycoprotein gp160</fullName>
    </recommendedName>
    <alternativeName>
        <fullName evidence="33">Env polyprotein</fullName>
    </alternativeName>
    <component>
        <recommendedName>
            <fullName evidence="33">Surface protein gp120</fullName>
            <shortName evidence="33">SU</shortName>
        </recommendedName>
        <alternativeName>
            <fullName evidence="33">Glycoprotein 120</fullName>
            <shortName evidence="33">gp120</shortName>
        </alternativeName>
    </component>
    <component>
        <recommendedName>
            <fullName evidence="33">Transmembrane protein gp41</fullName>
            <shortName evidence="33">TM</shortName>
        </recommendedName>
        <alternativeName>
            <fullName evidence="33">Glycoprotein 41</fullName>
            <shortName evidence="33">gp41</shortName>
        </alternativeName>
    </component>
</protein>
<evidence type="ECO:0000256" key="25">
    <source>
        <dbReference type="ARBA" id="ARBA00023136"/>
    </source>
</evidence>
<comment type="subcellular location">
    <subcellularLocation>
        <location evidence="3">Host cell membrane</location>
        <topology evidence="3">Peripheral membrane protein</topology>
    </subcellularLocation>
    <subcellularLocation>
        <location evidence="1">Host cell membrane</location>
        <topology evidence="1">Single-pass type I membrane protein</topology>
    </subcellularLocation>
    <subcellularLocation>
        <location evidence="2">Host endosome membrane</location>
        <topology evidence="2">Peripheral membrane protein</topology>
    </subcellularLocation>
    <subcellularLocation>
        <location evidence="5">Host endosome membrane</location>
        <topology evidence="5">Single-pass type I membrane protein</topology>
    </subcellularLocation>
    <subcellularLocation>
        <location evidence="6">Virion membrane</location>
        <topology evidence="6">Peripheral membrane protein</topology>
    </subcellularLocation>
    <subcellularLocation>
        <location evidence="4">Virion membrane</location>
        <topology evidence="4">Single-pass type I membrane protein</topology>
    </subcellularLocation>
</comment>
<dbReference type="InterPro" id="IPR000777">
    <property type="entry name" value="HIV1_Gp120"/>
</dbReference>
<comment type="function">
    <text evidence="33">Envelope glycoprotein gp160: Oligomerizes in the host endoplasmic reticulum into predominantly trimers. In a second time, gp160 transits in the host Golgi, where glycosylation is completed. The precursor is then proteolytically cleaved in the trans-Golgi and thereby activated by cellular furin or furin-like proteases to produce gp120 and gp41.</text>
</comment>
<dbReference type="GO" id="GO:0019062">
    <property type="term" value="P:virion attachment to host cell"/>
    <property type="evidence" value="ECO:0007669"/>
    <property type="project" value="UniProtKB-UniRule"/>
</dbReference>
<feature type="domain" description="Retroviral envelope protein GP41-like" evidence="37">
    <location>
        <begin position="528"/>
        <end position="717"/>
    </location>
</feature>
<feature type="disulfide bond" evidence="33">
    <location>
        <begin position="59"/>
        <end position="79"/>
    </location>
</feature>
<evidence type="ECO:0000256" key="24">
    <source>
        <dbReference type="ARBA" id="ARBA00023054"/>
    </source>
</evidence>
<comment type="subunit">
    <text evidence="32">The mature envelope protein (Env) consists of a homotrimer of non-covalently associated gp120-gp41 heterodimers. The resulting complex protrudes from the virus surface as a spike. There seems to be as few as 10 spikes on the average virion. Interacts with host CD4, CCR5 and CXCR4. Gp120 also interacts with the C-type lectins CD209/DC-SIGN and CLEC4M/DC-SIGNR (collectively referred to as DC-SIGN(R)). Gp120 and gp41 interact with GalCer. Gp120 interacts with host ITGA4/ITGB7 complex; on CD4+ T-cells, this interaction results in rapid activation of integrin ITGAL/LFA-1, which facilitates efficient cell-to-cell spreading of HIV-1. Gp120 interacts with cell-associated heparan sulfate; this interaction increases virus infectivity on permissive cells and may be involved in infection of CD4- cells.</text>
</comment>
<evidence type="ECO:0000256" key="5">
    <source>
        <dbReference type="ARBA" id="ARBA00004578"/>
    </source>
</evidence>
<evidence type="ECO:0000256" key="1">
    <source>
        <dbReference type="ARBA" id="ARBA00004402"/>
    </source>
</evidence>
<comment type="domain">
    <text evidence="33">Some of the most genetically diverse regions of the viral genome are present in Env. They are called variable regions 1 through 5 (V1 through V5). Coreceptor usage of gp120 is determined mainly by the primary structure of the third variable region (V3) in the outer domain of gp120. The sequence of V3 determines which coreceptor, CCR5 and/or CXCR4 (corresponding to R5/macrophage, X4/T cell and R5X4/T cell and macrophage tropism), is used to trigger the fusion potential of the Env complex, and hence which cells the virus can infect. Binding to CCR5 involves a region adjacent in addition to V3.</text>
</comment>
<evidence type="ECO:0000256" key="19">
    <source>
        <dbReference type="ARBA" id="ARBA00022870"/>
    </source>
</evidence>
<dbReference type="Gene3D" id="1.20.5.490">
    <property type="entry name" value="Single helix bin"/>
    <property type="match status" value="1"/>
</dbReference>
<evidence type="ECO:0000256" key="11">
    <source>
        <dbReference type="ARBA" id="ARBA00022581"/>
    </source>
</evidence>
<evidence type="ECO:0000256" key="8">
    <source>
        <dbReference type="ARBA" id="ARBA00022510"/>
    </source>
</evidence>
<comment type="domain">
    <text evidence="33 34">The 17 amino acids long immunosuppressive region is present in many retroviral envelope proteins. Synthetic peptides derived from this relatively conserved sequence inhibit immune function in vitro and in vivo.</text>
</comment>
<comment type="domain">
    <text evidence="33">The CD4-binding region is targeted by the antibody b12.</text>
</comment>
<evidence type="ECO:0000256" key="22">
    <source>
        <dbReference type="ARBA" id="ARBA00022989"/>
    </source>
</evidence>
<evidence type="ECO:0000256" key="7">
    <source>
        <dbReference type="ARBA" id="ARBA00022506"/>
    </source>
</evidence>
<evidence type="ECO:0000256" key="26">
    <source>
        <dbReference type="ARBA" id="ARBA00023139"/>
    </source>
</evidence>
<dbReference type="HAMAP" id="MF_04083">
    <property type="entry name" value="HIV_ENV"/>
    <property type="match status" value="1"/>
</dbReference>
<dbReference type="GO" id="GO:1903908">
    <property type="term" value="P:positive regulation of plasma membrane raft polarization"/>
    <property type="evidence" value="ECO:0007669"/>
    <property type="project" value="UniProtKB-UniRule"/>
</dbReference>
<feature type="disulfide bond" evidence="33">
    <location>
        <begin position="231"/>
        <end position="242"/>
    </location>
</feature>
<comment type="miscellaneous">
    <text evidence="33">Inhibitors targeting HIV-1 viral envelope proteins are used as antiretroviral drugs. Attachment of virions to the cell surface via non-specific interactions and CD4 binding can be blocked by inhibitors that include cyanovirin-N, cyclotriazadisulfonamide analogs, PRO 2000, TNX 355 and PRO 542. In addition, BMS 806 can block CD4-induced conformational changes. Env interactions with the coreceptor molecules can be targeted by CCR5 antagonists including SCH-D, maraviroc (UK 427857) and aplaviroc (GW 873140), and the CXCR4 antagonist AMD 070. Fusion of viral and cellular membranes can be inhibited by peptides such as enfuvirtide and tifuvirtide (T 1249). Resistance to inhibitors associated with mutations in Env are observed. Most of the time, single mutations confer only a modest reduction in drug susceptibility. Combination of several mutations is usually required to develop a high-level drug resistance.</text>
</comment>
<evidence type="ECO:0000256" key="30">
    <source>
        <dbReference type="ARBA" id="ARBA00023288"/>
    </source>
</evidence>
<evidence type="ECO:0000259" key="36">
    <source>
        <dbReference type="Pfam" id="PF00516"/>
    </source>
</evidence>
<evidence type="ECO:0000313" key="38">
    <source>
        <dbReference type="EMBL" id="ANC60543.1"/>
    </source>
</evidence>
<keyword evidence="26 33" id="KW-0564">Palmitate</keyword>
<keyword evidence="11 33" id="KW-0945">Host-virus interaction</keyword>
<evidence type="ECO:0000256" key="16">
    <source>
        <dbReference type="ARBA" id="ARBA00022729"/>
    </source>
</evidence>
<keyword evidence="29 33" id="KW-0899">Viral immunoevasion</keyword>
<organism evidence="38">
    <name type="scientific">Human immunodeficiency virus type 1</name>
    <name type="common">HIV-1</name>
    <dbReference type="NCBI Taxonomy" id="11676"/>
    <lineage>
        <taxon>Viruses</taxon>
        <taxon>Riboviria</taxon>
        <taxon>Pararnavirae</taxon>
        <taxon>Artverviricota</taxon>
        <taxon>Revtraviricetes</taxon>
        <taxon>Ortervirales</taxon>
        <taxon>Retroviridae</taxon>
        <taxon>Orthoretrovirinae</taxon>
        <taxon>Lentivirus</taxon>
        <taxon>Lentivirus humimdef1</taxon>
    </lineage>
</organism>
<evidence type="ECO:0000256" key="21">
    <source>
        <dbReference type="ARBA" id="ARBA00022890"/>
    </source>
</evidence>
<keyword evidence="23 33" id="KW-1039">Host endosome</keyword>
<dbReference type="GO" id="GO:0044175">
    <property type="term" value="C:host cell endosome membrane"/>
    <property type="evidence" value="ECO:0007669"/>
    <property type="project" value="UniProtKB-SubCell"/>
</dbReference>
<dbReference type="Pfam" id="PF00517">
    <property type="entry name" value="GP41"/>
    <property type="match status" value="1"/>
</dbReference>
<feature type="region of interest" description="V5" evidence="33">
    <location>
        <begin position="459"/>
        <end position="469"/>
    </location>
</feature>
<keyword evidence="31 33" id="KW-1160">Virus entry into host cell</keyword>
<evidence type="ECO:0000256" key="34">
    <source>
        <dbReference type="RuleBase" id="RU363095"/>
    </source>
</evidence>
<keyword evidence="7 33" id="KW-1168">Fusion of virus membrane with host membrane</keyword>
<feature type="short sequence motif" description="Di-leucine internalization motif" evidence="33">
    <location>
        <begin position="853"/>
        <end position="854"/>
    </location>
</feature>
<comment type="domain">
    <text evidence="33">The YXXL motif is involved in determining the exact site of viral release at the surface of infected mononuclear cells and promotes endocytosis. YXXL and di-leucine endocytosis motifs interact directly or indirectly with the clathrin adapter complexes, opperate independently, and their activities are not additive.</text>
</comment>
<evidence type="ECO:0000256" key="9">
    <source>
        <dbReference type="ARBA" id="ARBA00022511"/>
    </source>
</evidence>
<keyword evidence="20 33" id="KW-0261">Viral envelope protein</keyword>
<feature type="short sequence motif" description="YXXL motif; contains endocytosis signal" evidence="33">
    <location>
        <begin position="710"/>
        <end position="713"/>
    </location>
</feature>
<evidence type="ECO:0000256" key="14">
    <source>
        <dbReference type="ARBA" id="ARBA00022692"/>
    </source>
</evidence>
<keyword evidence="24 33" id="KW-0175">Coiled coil</keyword>
<evidence type="ECO:0000256" key="3">
    <source>
        <dbReference type="ARBA" id="ARBA00004505"/>
    </source>
</evidence>
<feature type="domain" description="Human immunodeficiency virus 1 envelope glycoprotein Gp120" evidence="36">
    <location>
        <begin position="155"/>
        <end position="509"/>
    </location>
</feature>
<comment type="subunit">
    <text evidence="33">The mature envelope protein (Env) consists of a homotrimer of non-covalently associated gp120-gp41 heterodimers. The resulting complex protrudes from the virus surface as a spike. There seems to be as few as 10 spikes on the average virion. Surface protein gp120 interacts with host CD4, CCR5 and CXCR4. Gp120 also interacts with the C-type lectins CD209/DC-SIGN and CLEC4M/DC-SIGNR (collectively referred to as DC-SIGN(R)). Gp120 and gp41 interact with GalCer. Gp120 interacts with host ITGA4/ITGB7 complex; on CD4+ T-cells, this interaction results in rapid activation of integrin ITGAL/LFA-1, which facilitates efficient cell-to-cell spreading of HIV-1. Gp120 interacts with cell-associated heparan sulfate; this interaction increases virus infectivity on permissive cells and may be involved in infection of CD4- cells.</text>
</comment>
<feature type="disulfide bond" evidence="33">
    <location>
        <begin position="221"/>
        <end position="250"/>
    </location>
</feature>
<sequence>MRVKEIRKNYQHLWKGGILWKWGIMLLGMLMICRAADQLWVTVYYGVPVWKEATTTLFCASDAKGYDTEVHNVWATHACVPTDPSPQEVVLGNVTENFNMWKNNMVEQMHEDIISLWDQSLKPCVKLTPLCVTLNCTDVNLTSTDVLKNNWTVKGEMTNCSFKVTSNIRDKATTEYALFDRLDVIQIKNSTISYRLINCNTSVITQACPKVTFEPIPIHYCTPAGFAILKCNNKTFNGKGECKNVSTVQCTHGIKPVVSTQLLLNGSLAEEDVVLRSDNFSDNAKTIIVHLNKSVEINCTRPNNNTRKDIHIGPGRAFHATGAIIGDPRQAHCNISKAQWNDTLGRVVKKLREQFKNKTIVFNQSSGGDLEIVMHSFNCGGEFFYCDTTQLFNSTWNSTGEIEESNNTVDTITLPCRIKQIINMWQEVGKAMYAPPIRGQINCASNITGLLLTRDGGVGTNNTETFRPGGGDMRDNWRSELYKYKVVKIEPLGIAPTKARRRVVQREKRAVGMGALFLGFLGAAGSTMGAASVTLTVQARQLLSGIVQQQNNLLKAIEAQQHLLQLTVWGIKQLQARVLAVERYLRDQQLLGIWGCSGRLICTTNVPWNSSWSNKSLDRIWDNMTWMEWEREIDNYTSLIYSLIEESQTQQEKNEQDLLAFDKWASLWNWFDISKWLWYIKIFIMIVGGLIGLRILFTVISIVNRVRQGYSPLSFQTRFPAQRGPDRPEGIEEEGGDRDRDRSSPLVHGLLAIIWVDLRSLCLFSYHRLRDLLLIITRAVELLGRRGWEALKYLWNLLQYWSQELKNSAISLLNAIAIAVAEGTDRVIEALQRAGRAFLHIPRRIRQGLERALL</sequence>
<evidence type="ECO:0000256" key="4">
    <source>
        <dbReference type="ARBA" id="ARBA00004563"/>
    </source>
</evidence>
<comment type="miscellaneous">
    <text evidence="33">HIV-1 lineages are divided in three main groups, M (for Major), O (for Outlier), and N (for New, or Non-M, Non-O). The vast majority of strains found worldwide belong to the group M. Group O seems to be endemic to and largely confined to Cameroon and neighboring countries in West Central Africa, where these viruses represent a small minority of HIV-1 strains. The group N is represented by a limited number of isolates from Cameroonian persons. The group M is further subdivided in 9 clades or subtypes (A to D, F to H, J and K).</text>
</comment>
<dbReference type="Gene3D" id="2.170.40.20">
    <property type="entry name" value="Human immunodeficiency virus 1, Gp160, envelope glycoprotein"/>
    <property type="match status" value="2"/>
</dbReference>
<proteinExistence type="inferred from homology"/>
<dbReference type="SUPFAM" id="SSF58069">
    <property type="entry name" value="Virus ectodomain"/>
    <property type="match status" value="1"/>
</dbReference>
<feature type="region of interest" description="Immunosuppression" evidence="33">
    <location>
        <begin position="572"/>
        <end position="590"/>
    </location>
</feature>
<feature type="domain" description="Human immunodeficiency virus 1 envelope glycoprotein Gp120" evidence="36">
    <location>
        <begin position="39"/>
        <end position="142"/>
    </location>
</feature>
<evidence type="ECO:0000256" key="18">
    <source>
        <dbReference type="ARBA" id="ARBA00022844"/>
    </source>
</evidence>
<evidence type="ECO:0000256" key="17">
    <source>
        <dbReference type="ARBA" id="ARBA00022804"/>
    </source>
</evidence>